<organism evidence="6 7">
    <name type="scientific">Exaiptasia diaphana</name>
    <name type="common">Tropical sea anemone</name>
    <name type="synonym">Aiptasia pulchella</name>
    <dbReference type="NCBI Taxonomy" id="2652724"/>
    <lineage>
        <taxon>Eukaryota</taxon>
        <taxon>Metazoa</taxon>
        <taxon>Cnidaria</taxon>
        <taxon>Anthozoa</taxon>
        <taxon>Hexacorallia</taxon>
        <taxon>Actiniaria</taxon>
        <taxon>Aiptasiidae</taxon>
        <taxon>Exaiptasia</taxon>
    </lineage>
</organism>
<evidence type="ECO:0000256" key="1">
    <source>
        <dbReference type="ARBA" id="ARBA00005234"/>
    </source>
</evidence>
<feature type="domain" description="Ubiquitin-like protease family profile" evidence="5">
    <location>
        <begin position="1"/>
        <end position="152"/>
    </location>
</feature>
<keyword evidence="4" id="KW-0788">Thiol protease</keyword>
<dbReference type="Gene3D" id="3.40.395.10">
    <property type="entry name" value="Adenoviral Proteinase, Chain A"/>
    <property type="match status" value="1"/>
</dbReference>
<reference evidence="6" key="1">
    <citation type="submission" date="2022-11" db="UniProtKB">
        <authorList>
            <consortium name="EnsemblMetazoa"/>
        </authorList>
    </citation>
    <scope>IDENTIFICATION</scope>
</reference>
<keyword evidence="7" id="KW-1185">Reference proteome</keyword>
<dbReference type="OrthoDB" id="5954069at2759"/>
<evidence type="ECO:0000313" key="6">
    <source>
        <dbReference type="EnsemblMetazoa" id="XP_028512578.1"/>
    </source>
</evidence>
<dbReference type="RefSeq" id="XP_028512578.1">
    <property type="nucleotide sequence ID" value="XM_028656777.1"/>
</dbReference>
<dbReference type="InterPro" id="IPR003653">
    <property type="entry name" value="Peptidase_C48_C"/>
</dbReference>
<proteinExistence type="inferred from homology"/>
<dbReference type="PANTHER" id="PTHR46915">
    <property type="entry name" value="UBIQUITIN-LIKE PROTEASE 4-RELATED"/>
    <property type="match status" value="1"/>
</dbReference>
<comment type="similarity">
    <text evidence="1">Belongs to the peptidase C48 family.</text>
</comment>
<sequence>MTNDAVVTIMIKKIQCTNPFEFADTLFYSILCGEQDLRSKDSSSCAKLKAAEKFFKPRLLSESYVFIPINRSLHWLLAVLTPWHMIFMDSMTWNVRTRQTEADHINNFLEHLYKKVNFSEYQQLPLRILKVPQQMVGSNNCGIYICMFIEMFLKVFCKVILALMVNGANRLSESNNDAVLLSRFLFVILSGTGNLDVKENTSDSGFHGIPSVFVDDNAPQSKSTDEARSVIGTAINTSGLLESHFRALTQFDISRDVFHRIHAVIHVLLL</sequence>
<dbReference type="GO" id="GO:0016926">
    <property type="term" value="P:protein desumoylation"/>
    <property type="evidence" value="ECO:0007669"/>
    <property type="project" value="UniProtKB-ARBA"/>
</dbReference>
<evidence type="ECO:0000256" key="2">
    <source>
        <dbReference type="ARBA" id="ARBA00022670"/>
    </source>
</evidence>
<dbReference type="GO" id="GO:0006508">
    <property type="term" value="P:proteolysis"/>
    <property type="evidence" value="ECO:0007669"/>
    <property type="project" value="UniProtKB-KW"/>
</dbReference>
<protein>
    <recommendedName>
        <fullName evidence="5">Ubiquitin-like protease family profile domain-containing protein</fullName>
    </recommendedName>
</protein>
<dbReference type="KEGG" id="epa:110231454"/>
<dbReference type="Proteomes" id="UP000887567">
    <property type="component" value="Unplaced"/>
</dbReference>
<evidence type="ECO:0000256" key="4">
    <source>
        <dbReference type="ARBA" id="ARBA00022807"/>
    </source>
</evidence>
<dbReference type="GO" id="GO:0008234">
    <property type="term" value="F:cysteine-type peptidase activity"/>
    <property type="evidence" value="ECO:0007669"/>
    <property type="project" value="UniProtKB-KW"/>
</dbReference>
<dbReference type="Pfam" id="PF02902">
    <property type="entry name" value="Peptidase_C48"/>
    <property type="match status" value="1"/>
</dbReference>
<dbReference type="PANTHER" id="PTHR46915:SF6">
    <property type="entry name" value="CYSTEINE PROTEINASES SUPERFAMILY PROTEIN"/>
    <property type="match status" value="1"/>
</dbReference>
<dbReference type="InterPro" id="IPR038765">
    <property type="entry name" value="Papain-like_cys_pep_sf"/>
</dbReference>
<evidence type="ECO:0000259" key="5">
    <source>
        <dbReference type="PROSITE" id="PS50600"/>
    </source>
</evidence>
<dbReference type="AlphaFoldDB" id="A0A913YC78"/>
<name>A0A913YC78_EXADI</name>
<accession>A0A913YC78</accession>
<keyword evidence="3" id="KW-0378">Hydrolase</keyword>
<evidence type="ECO:0000256" key="3">
    <source>
        <dbReference type="ARBA" id="ARBA00022801"/>
    </source>
</evidence>
<evidence type="ECO:0000313" key="7">
    <source>
        <dbReference type="Proteomes" id="UP000887567"/>
    </source>
</evidence>
<keyword evidence="2" id="KW-0645">Protease</keyword>
<dbReference type="PROSITE" id="PS50600">
    <property type="entry name" value="ULP_PROTEASE"/>
    <property type="match status" value="1"/>
</dbReference>
<dbReference type="GeneID" id="110231454"/>
<dbReference type="EnsemblMetazoa" id="XM_028656777.1">
    <property type="protein sequence ID" value="XP_028512578.1"/>
    <property type="gene ID" value="LOC110231454"/>
</dbReference>
<dbReference type="SUPFAM" id="SSF54001">
    <property type="entry name" value="Cysteine proteinases"/>
    <property type="match status" value="1"/>
</dbReference>